<accession>A0ACB9P5R6</accession>
<protein>
    <submittedName>
        <fullName evidence="1">Uncharacterized protein</fullName>
    </submittedName>
</protein>
<proteinExistence type="predicted"/>
<evidence type="ECO:0000313" key="2">
    <source>
        <dbReference type="Proteomes" id="UP001057402"/>
    </source>
</evidence>
<keyword evidence="2" id="KW-1185">Reference proteome</keyword>
<reference evidence="2" key="1">
    <citation type="journal article" date="2023" name="Front. Plant Sci.">
        <title>Chromosomal-level genome assembly of Melastoma candidum provides insights into trichome evolution.</title>
        <authorList>
            <person name="Zhong Y."/>
            <person name="Wu W."/>
            <person name="Sun C."/>
            <person name="Zou P."/>
            <person name="Liu Y."/>
            <person name="Dai S."/>
            <person name="Zhou R."/>
        </authorList>
    </citation>
    <scope>NUCLEOTIDE SEQUENCE [LARGE SCALE GENOMIC DNA]</scope>
</reference>
<dbReference type="Proteomes" id="UP001057402">
    <property type="component" value="Chromosome 7"/>
</dbReference>
<comment type="caution">
    <text evidence="1">The sequence shown here is derived from an EMBL/GenBank/DDBJ whole genome shotgun (WGS) entry which is preliminary data.</text>
</comment>
<sequence>MARGRKLKEPATEEMDGGELRSRSGRRVKRKYRLRSNSRSDRDLSSGSKANARGLKALSSGAGGDGDGDEDEDEEVSRTGRGRGRKRVRNNKRGRNGDGKAGNEFSRIRNNLSYMLHKIRYERSLIDAYSGEGWKGMSSEKLKPKKELQRATSEIVHRKMRIRDLFHQIDSHCLQGKLPEELFDGEGMIDSEDIFCAKCGSKDLTLDNDIILCDGGCDRGFHQFCLEPPLLKEQIPPGDEGWLCPACDCKVDCIDMLNKSQGTDLSFRDSWEKIFPEVAASGNSVDPGLSSGVGSSSSESGYATASEKLEISHKNQMYTALPSDDSDDNDYDPDAADPKKDEEESLSSCSDFSSDSEDLAAVLKDSRSSKMDDGDSLQGAERKEIFNKEMQSPLEADSGEDDSGNVVGKRIVDRLDYKKLHDEAYGNISSDSSEDEDWTVHSGKRNRHSAGASSSPDGSSLSEDDFKPRGRRNVSTPRKRSIRRVNSRNKRESPHSHDNRTPKSVSTSRGSGRSTYRRLGETVTLKLYEAFQKNQYPDAASRDRLAEELGITSQQVRKWFENSRWSYNHPGARKVTVFGRHVKRASTLLEVNVELCENNLGNVVSEVACNGSKDVEPMPEHHNKETSGGNSVINQNQDNPDPGQNALTNFLPNEDRLEEVPVSGCDVFNGL</sequence>
<evidence type="ECO:0000313" key="1">
    <source>
        <dbReference type="EMBL" id="KAI4342035.1"/>
    </source>
</evidence>
<name>A0ACB9P5R6_9MYRT</name>
<dbReference type="EMBL" id="CM042886">
    <property type="protein sequence ID" value="KAI4342035.1"/>
    <property type="molecule type" value="Genomic_DNA"/>
</dbReference>
<organism evidence="1 2">
    <name type="scientific">Melastoma candidum</name>
    <dbReference type="NCBI Taxonomy" id="119954"/>
    <lineage>
        <taxon>Eukaryota</taxon>
        <taxon>Viridiplantae</taxon>
        <taxon>Streptophyta</taxon>
        <taxon>Embryophyta</taxon>
        <taxon>Tracheophyta</taxon>
        <taxon>Spermatophyta</taxon>
        <taxon>Magnoliopsida</taxon>
        <taxon>eudicotyledons</taxon>
        <taxon>Gunneridae</taxon>
        <taxon>Pentapetalae</taxon>
        <taxon>rosids</taxon>
        <taxon>malvids</taxon>
        <taxon>Myrtales</taxon>
        <taxon>Melastomataceae</taxon>
        <taxon>Melastomatoideae</taxon>
        <taxon>Melastomateae</taxon>
        <taxon>Melastoma</taxon>
    </lineage>
</organism>
<gene>
    <name evidence="1" type="ORF">MLD38_026697</name>
</gene>